<dbReference type="Gene3D" id="3.40.50.300">
    <property type="entry name" value="P-loop containing nucleotide triphosphate hydrolases"/>
    <property type="match status" value="1"/>
</dbReference>
<evidence type="ECO:0000259" key="10">
    <source>
        <dbReference type="Pfam" id="PF16575"/>
    </source>
</evidence>
<protein>
    <recommendedName>
        <fullName evidence="3">Polynucleotide 5'-hydroxyl-kinase GRC3</fullName>
    </recommendedName>
    <alternativeName>
        <fullName evidence="8">Polynucleotide 5'-hydroxyl-kinase NOL9</fullName>
    </alternativeName>
    <alternativeName>
        <fullName evidence="2">Polynucleotide 5'-hydroxyl-kinase grc3</fullName>
    </alternativeName>
</protein>
<comment type="caution">
    <text evidence="12">The sequence shown here is derived from an EMBL/GenBank/DDBJ whole genome shotgun (WGS) entry which is preliminary data.</text>
</comment>
<evidence type="ECO:0000256" key="4">
    <source>
        <dbReference type="ARBA" id="ARBA00022679"/>
    </source>
</evidence>
<dbReference type="AlphaFoldDB" id="A0A9W8G2P6"/>
<dbReference type="OrthoDB" id="2405412at2759"/>
<dbReference type="InterPro" id="IPR057573">
    <property type="entry name" value="NOL9_N"/>
</dbReference>
<keyword evidence="7" id="KW-0067">ATP-binding</keyword>
<evidence type="ECO:0000256" key="5">
    <source>
        <dbReference type="ARBA" id="ARBA00022741"/>
    </source>
</evidence>
<dbReference type="PANTHER" id="PTHR12755">
    <property type="entry name" value="CLEAVAGE/POLYADENYLATION FACTOR IA SUBUNIT CLP1P"/>
    <property type="match status" value="1"/>
</dbReference>
<feature type="domain" description="NOL9 N-terminal" evidence="11">
    <location>
        <begin position="120"/>
        <end position="182"/>
    </location>
</feature>
<feature type="domain" description="Clp1 P-loop" evidence="10">
    <location>
        <begin position="364"/>
        <end position="462"/>
    </location>
</feature>
<dbReference type="InterPro" id="IPR027417">
    <property type="entry name" value="P-loop_NTPase"/>
</dbReference>
<evidence type="ECO:0000313" key="13">
    <source>
        <dbReference type="Proteomes" id="UP001151518"/>
    </source>
</evidence>
<organism evidence="12 13">
    <name type="scientific">Coemansia spiralis</name>
    <dbReference type="NCBI Taxonomy" id="417178"/>
    <lineage>
        <taxon>Eukaryota</taxon>
        <taxon>Fungi</taxon>
        <taxon>Fungi incertae sedis</taxon>
        <taxon>Zoopagomycota</taxon>
        <taxon>Kickxellomycotina</taxon>
        <taxon>Kickxellomycetes</taxon>
        <taxon>Kickxellales</taxon>
        <taxon>Kickxellaceae</taxon>
        <taxon>Coemansia</taxon>
    </lineage>
</organism>
<dbReference type="PANTHER" id="PTHR12755:SF3">
    <property type="entry name" value="POLYNUCLEOTIDE 5'-HYDROXYL-KINASE NOL9"/>
    <property type="match status" value="1"/>
</dbReference>
<dbReference type="EMBL" id="JANBTW010000117">
    <property type="protein sequence ID" value="KAJ2670718.1"/>
    <property type="molecule type" value="Genomic_DNA"/>
</dbReference>
<dbReference type="InterPro" id="IPR032319">
    <property type="entry name" value="CLP1_P"/>
</dbReference>
<dbReference type="Proteomes" id="UP001151518">
    <property type="component" value="Unassembled WGS sequence"/>
</dbReference>
<evidence type="ECO:0000256" key="8">
    <source>
        <dbReference type="ARBA" id="ARBA00071212"/>
    </source>
</evidence>
<dbReference type="GO" id="GO:0005524">
    <property type="term" value="F:ATP binding"/>
    <property type="evidence" value="ECO:0007669"/>
    <property type="project" value="UniProtKB-KW"/>
</dbReference>
<keyword evidence="5" id="KW-0547">Nucleotide-binding</keyword>
<dbReference type="GO" id="GO:0000448">
    <property type="term" value="P:cleavage in ITS2 between 5.8S rRNA and LSU-rRNA of tricistronic rRNA transcript (SSU-rRNA, 5.8S rRNA, LSU-rRNA)"/>
    <property type="evidence" value="ECO:0007669"/>
    <property type="project" value="TreeGrafter"/>
</dbReference>
<reference evidence="12" key="1">
    <citation type="submission" date="2022-07" db="EMBL/GenBank/DDBJ databases">
        <title>Phylogenomic reconstructions and comparative analyses of Kickxellomycotina fungi.</title>
        <authorList>
            <person name="Reynolds N.K."/>
            <person name="Stajich J.E."/>
            <person name="Barry K."/>
            <person name="Grigoriev I.V."/>
            <person name="Crous P."/>
            <person name="Smith M.E."/>
        </authorList>
    </citation>
    <scope>NUCLEOTIDE SEQUENCE</scope>
    <source>
        <strain evidence="12">NRRL 3115</strain>
    </source>
</reference>
<accession>A0A9W8G2P6</accession>
<dbReference type="InterPro" id="IPR045116">
    <property type="entry name" value="Clp1/Grc3"/>
</dbReference>
<proteinExistence type="inferred from homology"/>
<evidence type="ECO:0000313" key="12">
    <source>
        <dbReference type="EMBL" id="KAJ2670718.1"/>
    </source>
</evidence>
<evidence type="ECO:0000256" key="1">
    <source>
        <dbReference type="ARBA" id="ARBA00011003"/>
    </source>
</evidence>
<dbReference type="GO" id="GO:0005634">
    <property type="term" value="C:nucleus"/>
    <property type="evidence" value="ECO:0007669"/>
    <property type="project" value="TreeGrafter"/>
</dbReference>
<evidence type="ECO:0000256" key="6">
    <source>
        <dbReference type="ARBA" id="ARBA00022777"/>
    </source>
</evidence>
<evidence type="ECO:0000256" key="7">
    <source>
        <dbReference type="ARBA" id="ARBA00022840"/>
    </source>
</evidence>
<feature type="compositionally biased region" description="Polar residues" evidence="9">
    <location>
        <begin position="17"/>
        <end position="58"/>
    </location>
</feature>
<name>A0A9W8G2P6_9FUNG</name>
<dbReference type="GO" id="GO:0051731">
    <property type="term" value="F:polynucleotide 5'-hydroxyl-kinase activity"/>
    <property type="evidence" value="ECO:0007669"/>
    <property type="project" value="InterPro"/>
</dbReference>
<dbReference type="Pfam" id="PF24419">
    <property type="entry name" value="Cupin_NOL9"/>
    <property type="match status" value="1"/>
</dbReference>
<feature type="region of interest" description="Disordered" evidence="9">
    <location>
        <begin position="1"/>
        <end position="58"/>
    </location>
</feature>
<keyword evidence="6" id="KW-0418">Kinase</keyword>
<evidence type="ECO:0000259" key="11">
    <source>
        <dbReference type="Pfam" id="PF24419"/>
    </source>
</evidence>
<evidence type="ECO:0000256" key="3">
    <source>
        <dbReference type="ARBA" id="ARBA00019824"/>
    </source>
</evidence>
<dbReference type="Pfam" id="PF16575">
    <property type="entry name" value="CLP1_P"/>
    <property type="match status" value="1"/>
</dbReference>
<evidence type="ECO:0000256" key="2">
    <source>
        <dbReference type="ARBA" id="ARBA00018706"/>
    </source>
</evidence>
<comment type="similarity">
    <text evidence="1">Belongs to the Clp1 family. NOL9/GRC3 subfamily.</text>
</comment>
<sequence length="949" mass="103041">MDASEPRKNSRLFTPRPRSTGSEASSAHASRFTSRIRTPQSPSTRANTPSTPLPETQARTTVELNRYVTATTWSQAAAGRSVLIGVSNSDFDSSKHTLAAIANTEPLACRYGVAVEIPTGQAIVFQGIVDLCVISGAVSVYGYTATTTSGWMRIYSPSSHPLVQIEAVLNKNKGQHESNVISNDKDEDVIQIQQIWNGALADDNKSEENASSSIIAFRAVKCGLDDIGTAAPPYRSLFAPKSPDEDANAGITKRSIKRKIAFTRTESSSKIKKMDGQEYGAIMAENNSYRLDGDGDDDNDKISGSALVKTIGLLGFYPVQHLANDQQLLMAPKDWIETLDTASSTHLQLDEKFEPICPTYVVAGGQSQGKSTFSRFLLNRLLNRYGRLFYMETDIGQSELSPPGALSVTLLTNPLFGPPFTHVSQIEPYHAVYMGTTSPKNDPDRYVAAVQRLNSVVRDAIVALRKEQKRDTPTPISSEHEYEDAYLDKQVIPIVVNTHGWLKGLGLDLHYSLCEVVQPTTYIQLYDPVTGLSGQLGADGQAYEGEENGRYTPIVDFSSIPSCNPQLVWISAMNPDRALQLLQSRSFTVFGGQKEDDQLTDEPSEAIESNSFAAAMTTALQSETPLRKAPKLAAYDMRNLALISHFYADGGDICLQSSSISQRMLQNSEWNMQIPLAARCPLQVPWSDLVLWLGEEDIPPSQLPRALSGTVVGVIATASAQSSSGHTWTDDVIRGLYTGEKGISDQAAAELSEPGSRMLLRTAMEEHKLNQAGDRLPLWNMPQIVYGHPNMENTTFLCHALVRSVDPAEGNIHLILPPLVTAHFNSKSAGDGSSNVLEQGSSNLLYRIIGLCEGPGAGALGIELPVWSMVDGGYSERAMGASLARTPNRFGKRRITTAVAAQNLDSSGEAYDGVNLGIQEAPYLSIENDEGIGASTTKSRGGLMRRALQ</sequence>
<keyword evidence="4" id="KW-0808">Transferase</keyword>
<evidence type="ECO:0000256" key="9">
    <source>
        <dbReference type="SAM" id="MobiDB-lite"/>
    </source>
</evidence>
<gene>
    <name evidence="12" type="primary">GRC3</name>
    <name evidence="12" type="ORF">GGI25_005740</name>
</gene>